<accession>A0AAN8U281</accession>
<dbReference type="EMBL" id="JBANQN010000002">
    <property type="protein sequence ID" value="KAK6798620.1"/>
    <property type="molecule type" value="Genomic_DNA"/>
</dbReference>
<evidence type="ECO:0000313" key="1">
    <source>
        <dbReference type="EMBL" id="KAK6798620.1"/>
    </source>
</evidence>
<name>A0AAN8U281_SOLBU</name>
<protein>
    <submittedName>
        <fullName evidence="1">Uncharacterized protein</fullName>
    </submittedName>
</protein>
<comment type="caution">
    <text evidence="1">The sequence shown here is derived from an EMBL/GenBank/DDBJ whole genome shotgun (WGS) entry which is preliminary data.</text>
</comment>
<dbReference type="Proteomes" id="UP001371456">
    <property type="component" value="Unassembled WGS sequence"/>
</dbReference>
<keyword evidence="2" id="KW-1185">Reference proteome</keyword>
<sequence>MMDHFDSYCSVGFEVADDLNQVLNQRSNFLSGDSEKSSLTKDILDEDEHLVDNVKQTENFCSGLLPISPNRLLCHQILCSGPGFKMLIFTSLKMGLKLLLNMKLLLL</sequence>
<evidence type="ECO:0000313" key="2">
    <source>
        <dbReference type="Proteomes" id="UP001371456"/>
    </source>
</evidence>
<dbReference type="AlphaFoldDB" id="A0AAN8U281"/>
<organism evidence="1 2">
    <name type="scientific">Solanum bulbocastanum</name>
    <name type="common">Wild potato</name>
    <dbReference type="NCBI Taxonomy" id="147425"/>
    <lineage>
        <taxon>Eukaryota</taxon>
        <taxon>Viridiplantae</taxon>
        <taxon>Streptophyta</taxon>
        <taxon>Embryophyta</taxon>
        <taxon>Tracheophyta</taxon>
        <taxon>Spermatophyta</taxon>
        <taxon>Magnoliopsida</taxon>
        <taxon>eudicotyledons</taxon>
        <taxon>Gunneridae</taxon>
        <taxon>Pentapetalae</taxon>
        <taxon>asterids</taxon>
        <taxon>lamiids</taxon>
        <taxon>Solanales</taxon>
        <taxon>Solanaceae</taxon>
        <taxon>Solanoideae</taxon>
        <taxon>Solaneae</taxon>
        <taxon>Solanum</taxon>
    </lineage>
</organism>
<gene>
    <name evidence="1" type="ORF">RDI58_006323</name>
</gene>
<proteinExistence type="predicted"/>
<reference evidence="1 2" key="1">
    <citation type="submission" date="2024-02" db="EMBL/GenBank/DDBJ databases">
        <title>de novo genome assembly of Solanum bulbocastanum strain 11H21.</title>
        <authorList>
            <person name="Hosaka A.J."/>
        </authorList>
    </citation>
    <scope>NUCLEOTIDE SEQUENCE [LARGE SCALE GENOMIC DNA]</scope>
    <source>
        <tissue evidence="1">Young leaves</tissue>
    </source>
</reference>